<dbReference type="InterPro" id="IPR038987">
    <property type="entry name" value="MoeA-like"/>
</dbReference>
<dbReference type="Gene3D" id="3.90.105.10">
    <property type="entry name" value="Molybdopterin biosynthesis moea protein, domain 2"/>
    <property type="match status" value="1"/>
</dbReference>
<dbReference type="Pfam" id="PF03453">
    <property type="entry name" value="MoeA_N"/>
    <property type="match status" value="1"/>
</dbReference>
<dbReference type="EC" id="2.10.1.1" evidence="6"/>
<dbReference type="CDD" id="cd00887">
    <property type="entry name" value="MoeA"/>
    <property type="match status" value="1"/>
</dbReference>
<dbReference type="Proteomes" id="UP000252182">
    <property type="component" value="Chromosome"/>
</dbReference>
<dbReference type="PANTHER" id="PTHR10192:SF5">
    <property type="entry name" value="GEPHYRIN"/>
    <property type="match status" value="1"/>
</dbReference>
<dbReference type="EMBL" id="CP031124">
    <property type="protein sequence ID" value="AXF85642.1"/>
    <property type="molecule type" value="Genomic_DNA"/>
</dbReference>
<dbReference type="Gene3D" id="3.40.980.10">
    <property type="entry name" value="MoaB/Mog-like domain"/>
    <property type="match status" value="1"/>
</dbReference>
<dbReference type="InterPro" id="IPR036425">
    <property type="entry name" value="MoaB/Mog-like_dom_sf"/>
</dbReference>
<evidence type="ECO:0000256" key="2">
    <source>
        <dbReference type="ARBA" id="ARBA00005046"/>
    </source>
</evidence>
<accession>A0A345DBA4</accession>
<evidence type="ECO:0000256" key="3">
    <source>
        <dbReference type="ARBA" id="ARBA00010763"/>
    </source>
</evidence>
<dbReference type="Pfam" id="PF00994">
    <property type="entry name" value="MoCF_biosynth"/>
    <property type="match status" value="1"/>
</dbReference>
<dbReference type="NCBIfam" id="NF045515">
    <property type="entry name" value="Glp_gephyrin"/>
    <property type="match status" value="1"/>
</dbReference>
<dbReference type="RefSeq" id="WP_114562813.1">
    <property type="nucleotide sequence ID" value="NZ_CP031124.1"/>
</dbReference>
<sequence>MLDYQTALNQLLTAVAERRTLVHATPLREASARVLAENIHAQYDSPQFDNSAMDGYALHTNETAVQTEFTVIGRIAAGDDAADFELNMGQAVRIFTGAPIPAGCNAVIAQEQTEINGNVLLCTSPPQLNQHIRRRGEDIHAGDALLEAGQILSPAAIGLATSQGHAHALTHSPLRVTVFSSGNELREPSTKGLIGGEIFDANRYQLLTWLQQLGCTVTDGGILPDHRATTETCLQAAAATSDLILTSGGVSVGEEDHLKAALEASGELVQWKLLLKPGKPFAWGRMVHTTVMMLPGNPVATFVTFKMLVEPAVRVLMGMSFEQAQPHMVTARADFAQTQPEFRREFLRGVMHIDADGVVHVKKLVNQGSHMLSACVAANVLIEIPPHTQVNVGDTLNVYPIHS</sequence>
<dbReference type="AlphaFoldDB" id="A0A345DBA4"/>
<evidence type="ECO:0000313" key="8">
    <source>
        <dbReference type="EMBL" id="AXF85642.1"/>
    </source>
</evidence>
<comment type="function">
    <text evidence="1 6">Catalyzes the insertion of molybdate into adenylated molybdopterin with the concomitant release of AMP.</text>
</comment>
<evidence type="ECO:0000256" key="5">
    <source>
        <dbReference type="ARBA" id="ARBA00047317"/>
    </source>
</evidence>
<dbReference type="SMART" id="SM00852">
    <property type="entry name" value="MoCF_biosynth"/>
    <property type="match status" value="1"/>
</dbReference>
<gene>
    <name evidence="8" type="primary">moeA</name>
    <name evidence="8" type="ORF">DTO96_101373</name>
</gene>
<keyword evidence="9" id="KW-1185">Reference proteome</keyword>
<dbReference type="SUPFAM" id="SSF63867">
    <property type="entry name" value="MoeA C-terminal domain-like"/>
    <property type="match status" value="1"/>
</dbReference>
<dbReference type="InterPro" id="IPR001453">
    <property type="entry name" value="MoaB/Mog_dom"/>
</dbReference>
<feature type="domain" description="MoaB/Mog" evidence="7">
    <location>
        <begin position="177"/>
        <end position="315"/>
    </location>
</feature>
<dbReference type="GO" id="GO:0061599">
    <property type="term" value="F:molybdopterin molybdotransferase activity"/>
    <property type="evidence" value="ECO:0007669"/>
    <property type="project" value="UniProtKB-UniRule"/>
</dbReference>
<comment type="similarity">
    <text evidence="3 6">Belongs to the MoeA family.</text>
</comment>
<dbReference type="InterPro" id="IPR005110">
    <property type="entry name" value="MoeA_linker/N"/>
</dbReference>
<comment type="cofactor">
    <cofactor evidence="6">
        <name>Mg(2+)</name>
        <dbReference type="ChEBI" id="CHEBI:18420"/>
    </cofactor>
</comment>
<keyword evidence="6" id="KW-0479">Metal-binding</keyword>
<comment type="catalytic activity">
    <reaction evidence="5">
        <text>adenylyl-molybdopterin + molybdate = Mo-molybdopterin + AMP + H(+)</text>
        <dbReference type="Rhea" id="RHEA:35047"/>
        <dbReference type="ChEBI" id="CHEBI:15378"/>
        <dbReference type="ChEBI" id="CHEBI:36264"/>
        <dbReference type="ChEBI" id="CHEBI:62727"/>
        <dbReference type="ChEBI" id="CHEBI:71302"/>
        <dbReference type="ChEBI" id="CHEBI:456215"/>
        <dbReference type="EC" id="2.10.1.1"/>
    </reaction>
</comment>
<dbReference type="InterPro" id="IPR036688">
    <property type="entry name" value="MoeA_C_domain_IV_sf"/>
</dbReference>
<name>A0A345DBA4_9BURK</name>
<organism evidence="8 9">
    <name type="scientific">Ephemeroptericola cinctiostellae</name>
    <dbReference type="NCBI Taxonomy" id="2268024"/>
    <lineage>
        <taxon>Bacteria</taxon>
        <taxon>Pseudomonadati</taxon>
        <taxon>Pseudomonadota</taxon>
        <taxon>Betaproteobacteria</taxon>
        <taxon>Burkholderiales</taxon>
        <taxon>Burkholderiaceae</taxon>
        <taxon>Ephemeroptericola</taxon>
    </lineage>
</organism>
<dbReference type="GO" id="GO:0006777">
    <property type="term" value="P:Mo-molybdopterin cofactor biosynthetic process"/>
    <property type="evidence" value="ECO:0007669"/>
    <property type="project" value="UniProtKB-UniRule"/>
</dbReference>
<comment type="pathway">
    <text evidence="2 6">Cofactor biosynthesis; molybdopterin biosynthesis.</text>
</comment>
<proteinExistence type="inferred from homology"/>
<dbReference type="NCBIfam" id="TIGR00177">
    <property type="entry name" value="molyb_syn"/>
    <property type="match status" value="1"/>
</dbReference>
<dbReference type="SUPFAM" id="SSF63882">
    <property type="entry name" value="MoeA N-terminal region -like"/>
    <property type="match status" value="1"/>
</dbReference>
<keyword evidence="6 8" id="KW-0808">Transferase</keyword>
<keyword evidence="4 6" id="KW-0501">Molybdenum cofactor biosynthesis</keyword>
<evidence type="ECO:0000256" key="6">
    <source>
        <dbReference type="RuleBase" id="RU365090"/>
    </source>
</evidence>
<dbReference type="OrthoDB" id="9804758at2"/>
<dbReference type="KEGG" id="hyf:DTO96_101373"/>
<keyword evidence="6" id="KW-0500">Molybdenum</keyword>
<dbReference type="PANTHER" id="PTHR10192">
    <property type="entry name" value="MOLYBDOPTERIN BIOSYNTHESIS PROTEIN"/>
    <property type="match status" value="1"/>
</dbReference>
<evidence type="ECO:0000259" key="7">
    <source>
        <dbReference type="SMART" id="SM00852"/>
    </source>
</evidence>
<dbReference type="Gene3D" id="2.40.340.10">
    <property type="entry name" value="MoeA, C-terminal, domain IV"/>
    <property type="match status" value="1"/>
</dbReference>
<dbReference type="UniPathway" id="UPA00344"/>
<dbReference type="GO" id="GO:0005829">
    <property type="term" value="C:cytosol"/>
    <property type="evidence" value="ECO:0007669"/>
    <property type="project" value="TreeGrafter"/>
</dbReference>
<dbReference type="Pfam" id="PF03454">
    <property type="entry name" value="MoeA_C"/>
    <property type="match status" value="1"/>
</dbReference>
<evidence type="ECO:0000256" key="1">
    <source>
        <dbReference type="ARBA" id="ARBA00002901"/>
    </source>
</evidence>
<keyword evidence="6" id="KW-0460">Magnesium</keyword>
<dbReference type="SUPFAM" id="SSF53218">
    <property type="entry name" value="Molybdenum cofactor biosynthesis proteins"/>
    <property type="match status" value="1"/>
</dbReference>
<dbReference type="InterPro" id="IPR005111">
    <property type="entry name" value="MoeA_C_domain_IV"/>
</dbReference>
<evidence type="ECO:0000313" key="9">
    <source>
        <dbReference type="Proteomes" id="UP000252182"/>
    </source>
</evidence>
<reference evidence="9" key="1">
    <citation type="submission" date="2018-07" db="EMBL/GenBank/DDBJ databases">
        <authorList>
            <person name="Kim H."/>
        </authorList>
    </citation>
    <scope>NUCLEOTIDE SEQUENCE [LARGE SCALE GENOMIC DNA]</scope>
    <source>
        <strain evidence="9">F02</strain>
    </source>
</reference>
<dbReference type="InterPro" id="IPR036135">
    <property type="entry name" value="MoeA_linker/N_sf"/>
</dbReference>
<evidence type="ECO:0000256" key="4">
    <source>
        <dbReference type="ARBA" id="ARBA00023150"/>
    </source>
</evidence>
<dbReference type="Gene3D" id="2.170.190.11">
    <property type="entry name" value="Molybdopterin biosynthesis moea protein, domain 3"/>
    <property type="match status" value="1"/>
</dbReference>
<protein>
    <recommendedName>
        <fullName evidence="6">Molybdopterin molybdenumtransferase</fullName>
        <ecNumber evidence="6">2.10.1.1</ecNumber>
    </recommendedName>
</protein>
<dbReference type="GO" id="GO:0046872">
    <property type="term" value="F:metal ion binding"/>
    <property type="evidence" value="ECO:0007669"/>
    <property type="project" value="UniProtKB-UniRule"/>
</dbReference>